<feature type="compositionally biased region" description="Polar residues" evidence="1">
    <location>
        <begin position="1403"/>
        <end position="1413"/>
    </location>
</feature>
<dbReference type="Proteomes" id="UP000502823">
    <property type="component" value="Unassembled WGS sequence"/>
</dbReference>
<feature type="region of interest" description="Disordered" evidence="1">
    <location>
        <begin position="373"/>
        <end position="616"/>
    </location>
</feature>
<feature type="compositionally biased region" description="Polar residues" evidence="1">
    <location>
        <begin position="1121"/>
        <end position="1151"/>
    </location>
</feature>
<feature type="region of interest" description="Disordered" evidence="1">
    <location>
        <begin position="1"/>
        <end position="93"/>
    </location>
</feature>
<feature type="compositionally biased region" description="Low complexity" evidence="1">
    <location>
        <begin position="1289"/>
        <end position="1303"/>
    </location>
</feature>
<feature type="compositionally biased region" description="Low complexity" evidence="1">
    <location>
        <begin position="1088"/>
        <end position="1103"/>
    </location>
</feature>
<feature type="compositionally biased region" description="Polar residues" evidence="1">
    <location>
        <begin position="1211"/>
        <end position="1248"/>
    </location>
</feature>
<feature type="compositionally biased region" description="Acidic residues" evidence="1">
    <location>
        <begin position="394"/>
        <end position="403"/>
    </location>
</feature>
<dbReference type="EMBL" id="BLKM01000501">
    <property type="protein sequence ID" value="GFG34646.1"/>
    <property type="molecule type" value="Genomic_DNA"/>
</dbReference>
<feature type="compositionally biased region" description="Basic and acidic residues" evidence="1">
    <location>
        <begin position="373"/>
        <end position="383"/>
    </location>
</feature>
<feature type="compositionally biased region" description="Basic and acidic residues" evidence="1">
    <location>
        <begin position="877"/>
        <end position="890"/>
    </location>
</feature>
<feature type="compositionally biased region" description="Low complexity" evidence="1">
    <location>
        <begin position="1317"/>
        <end position="1339"/>
    </location>
</feature>
<proteinExistence type="predicted"/>
<evidence type="ECO:0000313" key="2">
    <source>
        <dbReference type="EMBL" id="GFG34646.1"/>
    </source>
</evidence>
<feature type="compositionally biased region" description="Acidic residues" evidence="1">
    <location>
        <begin position="44"/>
        <end position="80"/>
    </location>
</feature>
<comment type="caution">
    <text evidence="2">The sequence shown here is derived from an EMBL/GenBank/DDBJ whole genome shotgun (WGS) entry which is preliminary data.</text>
</comment>
<feature type="compositionally biased region" description="Low complexity" evidence="1">
    <location>
        <begin position="1368"/>
        <end position="1382"/>
    </location>
</feature>
<feature type="compositionally biased region" description="Basic and acidic residues" evidence="1">
    <location>
        <begin position="445"/>
        <end position="462"/>
    </location>
</feature>
<name>A0A6L2PQD6_COPFO</name>
<feature type="region of interest" description="Disordered" evidence="1">
    <location>
        <begin position="1065"/>
        <end position="1250"/>
    </location>
</feature>
<feature type="region of interest" description="Disordered" evidence="1">
    <location>
        <begin position="977"/>
        <end position="1008"/>
    </location>
</feature>
<protein>
    <submittedName>
        <fullName evidence="2">Uncharacterized protein</fullName>
    </submittedName>
</protein>
<gene>
    <name evidence="2" type="ORF">Cfor_03065</name>
</gene>
<evidence type="ECO:0000256" key="1">
    <source>
        <dbReference type="SAM" id="MobiDB-lite"/>
    </source>
</evidence>
<feature type="region of interest" description="Disordered" evidence="1">
    <location>
        <begin position="870"/>
        <end position="890"/>
    </location>
</feature>
<feature type="compositionally biased region" description="Basic and acidic residues" evidence="1">
    <location>
        <begin position="979"/>
        <end position="1004"/>
    </location>
</feature>
<feature type="region of interest" description="Disordered" evidence="1">
    <location>
        <begin position="650"/>
        <end position="669"/>
    </location>
</feature>
<sequence length="1413" mass="153839">MAKKPLSDDEGSIIILDSDSDEGKVEPSKQKSIEAKHIAGDLSSTDEDESEDEEEALMEEEEAEKEEEEEEQEQEVEEGENDKTSSKFDSGSDIEHVLVEDRIATVEPKLNVGIPDSVGGMMEEAGSDQKSTAVVRSSAADVLETNKLCVTEVVEKEPMDFETCIVVNEISKNNKNEGETSEVVDIPCKENNVGGLALIVDQHVMDFEVEIAASQISKPKASNGRSDCNTQLCVENQGILSEMEVASIMVPKTSEPLTGDGEQPCVATEFDEAEVCELSSAADSGLNEYVAADKTETHEGKVLKSTIRISSVDCEAVVSDVGMCNRKVQKPRSGADSVECANAESHETDVRETKVCRSSSKFCSVQHKDVQTIGTETHDEKGHKPSSTARSDQDENIPSDETENCGSEVLEPSSRAGSLRHEDVSSDESEIHIRRVYKPSSKSSVQHEDVPSDKIETHEGKVCKRSKRASSVQPEDVPSDEAEICERKVCKPSSRASSVQPEDVPTGETEICERKVGKPSSRAGSVQPEDIPLGETEICDRKVRKPSSRACSVQPGDVLSGETEICDREVRKPSSRASSVQPEDIPLGETEIRDRKVRKPSSRASSVQPEDVPLGETEVCDRKVRKPSSRACSVQPEDIPSGETEICERKVRKRSSRASSVQPEDIPLGETEICERKVHKPSGREGSIQCEDDQVDKIDEHEETVHKSSNTGDSVEQQVVLFSETESIGRRVCRSKCGGSVQRNHLEVIVEEEPGNSEGDKTGSSPCRDVILSADSVFDENRQHRASSVNSDANSVVVKVHSNLAGCTKKHGARSRHSSAGSRCSSVQDDEMDVDVKIYSKKSHQSGSIQRNATLDVVCETPEETMELNVPPVNTTHDTDIPIETDDKKEKTQNAISVFGLNNEGTSSLSVLPHEMFRFVSDAAGQPFRKAHSESEYALGPVTESRRFTRSMSGISTRNTTTDIGLMTDINASAKKARRSDIGQERRGHSLEMLDSAHRDRSCSEKSSGSSVKWKRKAYCTNRGDSSSMQQVMEEYTTNRRLTRHQRSVLERSLELTLQPVSRLRQRKLPSLPETSDGEDETEEENKSSSQVSSLGTRLSSRLRSQRSRDSPSPSMSQASTIRHSASEISSHKAGTQTRQSQKTPLTLNDDTPSDSSSSVNSHSSLPYASSARSTLSHLDASPSSAHSEDVTVGRVRRRSFQRAQMALKSASEQGSASSLASGSKPRASSPTDVDSNISSDAGSSHVSLASAGSHVARSLARRMSLSHGSEGDVRCSPRLARLKEDDCSSPSSSTSFHFSQPTLVHGSARREGKCKSSSVTPASSVPAFVFSPPQKQQPLPKPHHQSAPSQQTRVHTMALRGLHTITEESTPPSTPTNTSPPQASERDTTPIAVKKSKKFKATPSSKTPHTRR</sequence>
<feature type="compositionally biased region" description="Basic and acidic residues" evidence="1">
    <location>
        <begin position="21"/>
        <end position="39"/>
    </location>
</feature>
<feature type="region of interest" description="Disordered" evidence="1">
    <location>
        <begin position="1284"/>
        <end position="1413"/>
    </location>
</feature>
<reference evidence="3" key="1">
    <citation type="submission" date="2020-01" db="EMBL/GenBank/DDBJ databases">
        <title>Draft genome sequence of the Termite Coptotermes fromosanus.</title>
        <authorList>
            <person name="Itakura S."/>
            <person name="Yosikawa Y."/>
            <person name="Umezawa K."/>
        </authorList>
    </citation>
    <scope>NUCLEOTIDE SEQUENCE [LARGE SCALE GENOMIC DNA]</scope>
</reference>
<feature type="compositionally biased region" description="Polar residues" evidence="1">
    <location>
        <begin position="1167"/>
        <end position="1186"/>
    </location>
</feature>
<feature type="compositionally biased region" description="Basic and acidic residues" evidence="1">
    <location>
        <begin position="419"/>
        <end position="433"/>
    </location>
</feature>
<evidence type="ECO:0000313" key="3">
    <source>
        <dbReference type="Proteomes" id="UP000502823"/>
    </source>
</evidence>
<accession>A0A6L2PQD6</accession>
<dbReference type="OrthoDB" id="10616179at2759"/>
<keyword evidence="3" id="KW-1185">Reference proteome</keyword>
<feature type="compositionally biased region" description="Low complexity" evidence="1">
    <location>
        <begin position="1154"/>
        <end position="1165"/>
    </location>
</feature>
<organism evidence="2 3">
    <name type="scientific">Coptotermes formosanus</name>
    <name type="common">Formosan subterranean termite</name>
    <dbReference type="NCBI Taxonomy" id="36987"/>
    <lineage>
        <taxon>Eukaryota</taxon>
        <taxon>Metazoa</taxon>
        <taxon>Ecdysozoa</taxon>
        <taxon>Arthropoda</taxon>
        <taxon>Hexapoda</taxon>
        <taxon>Insecta</taxon>
        <taxon>Pterygota</taxon>
        <taxon>Neoptera</taxon>
        <taxon>Polyneoptera</taxon>
        <taxon>Dictyoptera</taxon>
        <taxon>Blattodea</taxon>
        <taxon>Blattoidea</taxon>
        <taxon>Termitoidae</taxon>
        <taxon>Rhinotermitidae</taxon>
        <taxon>Coptotermes</taxon>
    </lineage>
</organism>
<feature type="compositionally biased region" description="Low complexity" evidence="1">
    <location>
        <begin position="1111"/>
        <end position="1120"/>
    </location>
</feature>
<dbReference type="InParanoid" id="A0A6L2PQD6"/>